<dbReference type="InterPro" id="IPR019381">
    <property type="entry name" value="PACS1/2_C"/>
</dbReference>
<protein>
    <recommendedName>
        <fullName evidence="2">Phosphofurin acidic cluster sorting protein 1/2 C-terminal domain-containing protein</fullName>
    </recommendedName>
</protein>
<evidence type="ECO:0000256" key="1">
    <source>
        <dbReference type="SAM" id="MobiDB-lite"/>
    </source>
</evidence>
<reference evidence="3" key="1">
    <citation type="submission" date="2020-03" db="EMBL/GenBank/DDBJ databases">
        <authorList>
            <person name="Weist P."/>
        </authorList>
    </citation>
    <scope>NUCLEOTIDE SEQUENCE</scope>
</reference>
<feature type="domain" description="Phosphofurin acidic cluster sorting protein 1/2 C-terminal" evidence="2">
    <location>
        <begin position="5"/>
        <end position="252"/>
    </location>
</feature>
<dbReference type="GO" id="GO:0044325">
    <property type="term" value="F:transmembrane transporter binding"/>
    <property type="evidence" value="ECO:0007669"/>
    <property type="project" value="TreeGrafter"/>
</dbReference>
<dbReference type="Pfam" id="PF10254">
    <property type="entry name" value="Pacs-1"/>
    <property type="match status" value="1"/>
</dbReference>
<dbReference type="GO" id="GO:0072659">
    <property type="term" value="P:protein localization to plasma membrane"/>
    <property type="evidence" value="ECO:0007669"/>
    <property type="project" value="TreeGrafter"/>
</dbReference>
<keyword evidence="4" id="KW-1185">Reference proteome</keyword>
<dbReference type="EMBL" id="CADEAL010000020">
    <property type="protein sequence ID" value="CAB1412781.1"/>
    <property type="molecule type" value="Genomic_DNA"/>
</dbReference>
<dbReference type="PANTHER" id="PTHR13280">
    <property type="entry name" value="PHOSPHOFURIN ACIDIC CLUSTER SORTING PROTEIN"/>
    <property type="match status" value="1"/>
</dbReference>
<comment type="caution">
    <text evidence="3">The sequence shown here is derived from an EMBL/GenBank/DDBJ whole genome shotgun (WGS) entry which is preliminary data.</text>
</comment>
<dbReference type="Proteomes" id="UP001153269">
    <property type="component" value="Unassembled WGS sequence"/>
</dbReference>
<dbReference type="AlphaFoldDB" id="A0A9N7THS9"/>
<feature type="region of interest" description="Disordered" evidence="1">
    <location>
        <begin position="165"/>
        <end position="191"/>
    </location>
</feature>
<accession>A0A9N7THS9</accession>
<gene>
    <name evidence="3" type="ORF">PLEPLA_LOCUS475</name>
</gene>
<evidence type="ECO:0000313" key="3">
    <source>
        <dbReference type="EMBL" id="CAB1412781.1"/>
    </source>
</evidence>
<name>A0A9N7THS9_PLEPL</name>
<dbReference type="PANTHER" id="PTHR13280:SF14">
    <property type="entry name" value="PHOSPHOFURIN ACIDIC CLUSTER SORTING PROTEIN 1"/>
    <property type="match status" value="1"/>
</dbReference>
<organism evidence="3 4">
    <name type="scientific">Pleuronectes platessa</name>
    <name type="common">European plaice</name>
    <dbReference type="NCBI Taxonomy" id="8262"/>
    <lineage>
        <taxon>Eukaryota</taxon>
        <taxon>Metazoa</taxon>
        <taxon>Chordata</taxon>
        <taxon>Craniata</taxon>
        <taxon>Vertebrata</taxon>
        <taxon>Euteleostomi</taxon>
        <taxon>Actinopterygii</taxon>
        <taxon>Neopterygii</taxon>
        <taxon>Teleostei</taxon>
        <taxon>Neoteleostei</taxon>
        <taxon>Acanthomorphata</taxon>
        <taxon>Carangaria</taxon>
        <taxon>Pleuronectiformes</taxon>
        <taxon>Pleuronectoidei</taxon>
        <taxon>Pleuronectidae</taxon>
        <taxon>Pleuronectes</taxon>
    </lineage>
</organism>
<evidence type="ECO:0000313" key="4">
    <source>
        <dbReference type="Proteomes" id="UP001153269"/>
    </source>
</evidence>
<sequence>MFTLQRHHQPHPEVPPPTVKVVVGGDQSNLSTVLSCFVEQLASKTPDWLNYVRFIILPMGAHPLAKYLSSLDGKFNSLFMDAGWRELFGRLEAPPLDPVDVSARVSRYLSGASVSHLCPVSEAMLTCKHKSPDDDSYQKFVPFIGRIVEHNFLSTSVDSDDIILGSPPTQSGAPISITSTPPPSPSNSCSGEVVGLQVDYWSSQRRGGGVKREAVEEANAERANVLGSAAWCETSGGELMSLTVVMKEKNKKGEEEEEDDEEEDGG</sequence>
<evidence type="ECO:0000259" key="2">
    <source>
        <dbReference type="Pfam" id="PF10254"/>
    </source>
</evidence>
<feature type="region of interest" description="Disordered" evidence="1">
    <location>
        <begin position="247"/>
        <end position="266"/>
    </location>
</feature>
<proteinExistence type="predicted"/>
<feature type="compositionally biased region" description="Acidic residues" evidence="1">
    <location>
        <begin position="255"/>
        <end position="266"/>
    </location>
</feature>